<feature type="domain" description="SUI1" evidence="4">
    <location>
        <begin position="41"/>
        <end position="108"/>
    </location>
</feature>
<keyword evidence="2" id="KW-0810">Translation regulation</keyword>
<dbReference type="InterPro" id="IPR001950">
    <property type="entry name" value="SUI1"/>
</dbReference>
<dbReference type="PIRSF" id="PIRSF037511">
    <property type="entry name" value="Transl_init_SUI1_pro"/>
    <property type="match status" value="1"/>
</dbReference>
<dbReference type="GO" id="GO:0003729">
    <property type="term" value="F:mRNA binding"/>
    <property type="evidence" value="ECO:0007669"/>
    <property type="project" value="TreeGrafter"/>
</dbReference>
<evidence type="ECO:0000313" key="5">
    <source>
        <dbReference type="EMBL" id="QHI98790.1"/>
    </source>
</evidence>
<dbReference type="GO" id="GO:0002188">
    <property type="term" value="P:translation reinitiation"/>
    <property type="evidence" value="ECO:0007669"/>
    <property type="project" value="TreeGrafter"/>
</dbReference>
<gene>
    <name evidence="5" type="ORF">GT347_12795</name>
</gene>
<dbReference type="Gene3D" id="3.30.780.10">
    <property type="entry name" value="SUI1-like domain"/>
    <property type="match status" value="1"/>
</dbReference>
<evidence type="ECO:0000256" key="3">
    <source>
        <dbReference type="ARBA" id="ARBA00022917"/>
    </source>
</evidence>
<dbReference type="InterPro" id="IPR005872">
    <property type="entry name" value="SUI1_arc_bac"/>
</dbReference>
<keyword evidence="6" id="KW-1185">Reference proteome</keyword>
<dbReference type="Proteomes" id="UP000464787">
    <property type="component" value="Chromosome"/>
</dbReference>
<name>A0A857J4A8_9BURK</name>
<dbReference type="CDD" id="cd11567">
    <property type="entry name" value="YciH_like"/>
    <property type="match status" value="1"/>
</dbReference>
<dbReference type="PANTHER" id="PTHR12789:SF0">
    <property type="entry name" value="DENSITY-REGULATED PROTEIN"/>
    <property type="match status" value="1"/>
</dbReference>
<dbReference type="EMBL" id="CP047650">
    <property type="protein sequence ID" value="QHI98790.1"/>
    <property type="molecule type" value="Genomic_DNA"/>
</dbReference>
<keyword evidence="3" id="KW-0648">Protein biosynthesis</keyword>
<evidence type="ECO:0000259" key="4">
    <source>
        <dbReference type="PROSITE" id="PS50296"/>
    </source>
</evidence>
<dbReference type="GO" id="GO:0006417">
    <property type="term" value="P:regulation of translation"/>
    <property type="evidence" value="ECO:0007669"/>
    <property type="project" value="UniProtKB-KW"/>
</dbReference>
<proteinExistence type="inferred from homology"/>
<dbReference type="AlphaFoldDB" id="A0A857J4A8"/>
<evidence type="ECO:0000256" key="1">
    <source>
        <dbReference type="ARBA" id="ARBA00005422"/>
    </source>
</evidence>
<protein>
    <submittedName>
        <fullName evidence="5">Stress response translation initiation inhibitor YciH</fullName>
    </submittedName>
</protein>
<dbReference type="SUPFAM" id="SSF55159">
    <property type="entry name" value="eIF1-like"/>
    <property type="match status" value="1"/>
</dbReference>
<dbReference type="InterPro" id="IPR036877">
    <property type="entry name" value="SUI1_dom_sf"/>
</dbReference>
<organism evidence="5 6">
    <name type="scientific">Xylophilus rhododendri</name>
    <dbReference type="NCBI Taxonomy" id="2697032"/>
    <lineage>
        <taxon>Bacteria</taxon>
        <taxon>Pseudomonadati</taxon>
        <taxon>Pseudomonadota</taxon>
        <taxon>Betaproteobacteria</taxon>
        <taxon>Burkholderiales</taxon>
        <taxon>Xylophilus</taxon>
    </lineage>
</organism>
<dbReference type="RefSeq" id="WP_160552307.1">
    <property type="nucleotide sequence ID" value="NZ_CP047650.1"/>
</dbReference>
<sequence length="116" mass="12262">MALVYSTEAGRVCPDCRQPMAGCTCRQQAQEQARRGDGTVRLAYETKGRGGKGVTVLRGLALDPEEIAKLGKTLRSACGAGGAVKDGGTLEIQGDHRDTVSRLLEQRGIAFKRTGG</sequence>
<evidence type="ECO:0000313" key="6">
    <source>
        <dbReference type="Proteomes" id="UP000464787"/>
    </source>
</evidence>
<dbReference type="PANTHER" id="PTHR12789">
    <property type="entry name" value="DENSITY-REGULATED PROTEIN HOMOLOG"/>
    <property type="match status" value="1"/>
</dbReference>
<comment type="similarity">
    <text evidence="1">Belongs to the SUI1 family.</text>
</comment>
<dbReference type="GO" id="GO:0001731">
    <property type="term" value="P:formation of translation preinitiation complex"/>
    <property type="evidence" value="ECO:0007669"/>
    <property type="project" value="TreeGrafter"/>
</dbReference>
<dbReference type="KEGG" id="xyk:GT347_12795"/>
<accession>A0A857J4A8</accession>
<dbReference type="Pfam" id="PF01253">
    <property type="entry name" value="SUI1"/>
    <property type="match status" value="1"/>
</dbReference>
<evidence type="ECO:0000256" key="2">
    <source>
        <dbReference type="ARBA" id="ARBA00022845"/>
    </source>
</evidence>
<reference evidence="5 6" key="1">
    <citation type="submission" date="2020-01" db="EMBL/GenBank/DDBJ databases">
        <title>Genome sequencing of strain KACC 21265.</title>
        <authorList>
            <person name="Heo J."/>
            <person name="Kim S.-J."/>
            <person name="Kim J.-S."/>
            <person name="Hong S.-B."/>
            <person name="Kwon S.-W."/>
        </authorList>
    </citation>
    <scope>NUCLEOTIDE SEQUENCE [LARGE SCALE GENOMIC DNA]</scope>
    <source>
        <strain evidence="5 6">KACC 21265</strain>
    </source>
</reference>
<dbReference type="InterPro" id="IPR050318">
    <property type="entry name" value="DENR/SUI1_TIF"/>
</dbReference>
<dbReference type="PROSITE" id="PS50296">
    <property type="entry name" value="SUI1"/>
    <property type="match status" value="1"/>
</dbReference>
<dbReference type="GO" id="GO:0003743">
    <property type="term" value="F:translation initiation factor activity"/>
    <property type="evidence" value="ECO:0007669"/>
    <property type="project" value="InterPro"/>
</dbReference>